<evidence type="ECO:0000313" key="2">
    <source>
        <dbReference type="Proteomes" id="UP001151760"/>
    </source>
</evidence>
<gene>
    <name evidence="1" type="ORF">Tco_0976317</name>
</gene>
<reference evidence="1" key="2">
    <citation type="submission" date="2022-01" db="EMBL/GenBank/DDBJ databases">
        <authorList>
            <person name="Yamashiro T."/>
            <person name="Shiraishi A."/>
            <person name="Satake H."/>
            <person name="Nakayama K."/>
        </authorList>
    </citation>
    <scope>NUCLEOTIDE SEQUENCE</scope>
</reference>
<keyword evidence="2" id="KW-1185">Reference proteome</keyword>
<comment type="caution">
    <text evidence="1">The sequence shown here is derived from an EMBL/GenBank/DDBJ whole genome shotgun (WGS) entry which is preliminary data.</text>
</comment>
<proteinExistence type="predicted"/>
<dbReference type="EMBL" id="BQNB010016297">
    <property type="protein sequence ID" value="GJT50160.1"/>
    <property type="molecule type" value="Genomic_DNA"/>
</dbReference>
<organism evidence="1 2">
    <name type="scientific">Tanacetum coccineum</name>
    <dbReference type="NCBI Taxonomy" id="301880"/>
    <lineage>
        <taxon>Eukaryota</taxon>
        <taxon>Viridiplantae</taxon>
        <taxon>Streptophyta</taxon>
        <taxon>Embryophyta</taxon>
        <taxon>Tracheophyta</taxon>
        <taxon>Spermatophyta</taxon>
        <taxon>Magnoliopsida</taxon>
        <taxon>eudicotyledons</taxon>
        <taxon>Gunneridae</taxon>
        <taxon>Pentapetalae</taxon>
        <taxon>asterids</taxon>
        <taxon>campanulids</taxon>
        <taxon>Asterales</taxon>
        <taxon>Asteraceae</taxon>
        <taxon>Asteroideae</taxon>
        <taxon>Anthemideae</taxon>
        <taxon>Anthemidinae</taxon>
        <taxon>Tanacetum</taxon>
    </lineage>
</organism>
<dbReference type="Proteomes" id="UP001151760">
    <property type="component" value="Unassembled WGS sequence"/>
</dbReference>
<protein>
    <submittedName>
        <fullName evidence="1">Uncharacterized protein</fullName>
    </submittedName>
</protein>
<reference evidence="1" key="1">
    <citation type="journal article" date="2022" name="Int. J. Mol. Sci.">
        <title>Draft Genome of Tanacetum Coccineum: Genomic Comparison of Closely Related Tanacetum-Family Plants.</title>
        <authorList>
            <person name="Yamashiro T."/>
            <person name="Shiraishi A."/>
            <person name="Nakayama K."/>
            <person name="Satake H."/>
        </authorList>
    </citation>
    <scope>NUCLEOTIDE SEQUENCE</scope>
</reference>
<sequence length="105" mass="11232">MMKVRPCDPLEETEISASPFSAVSMKNNVPQIVITVHYPIFHLHCPRFILVLLQIRKFGITAGNSGSVVATENTGSNVVGMENEDSDGDGTVNGGVGYGEVIVKV</sequence>
<name>A0ABQ5EGW0_9ASTR</name>
<accession>A0ABQ5EGW0</accession>
<evidence type="ECO:0000313" key="1">
    <source>
        <dbReference type="EMBL" id="GJT50160.1"/>
    </source>
</evidence>